<feature type="binding site" evidence="11">
    <location>
        <position position="240"/>
    </location>
    <ligand>
        <name>Zn(2+)</name>
        <dbReference type="ChEBI" id="CHEBI:29105"/>
        <label>2</label>
        <note>catalytic</note>
    </ligand>
</feature>
<keyword evidence="19" id="KW-1185">Reference proteome</keyword>
<dbReference type="GO" id="GO:0031012">
    <property type="term" value="C:extracellular matrix"/>
    <property type="evidence" value="ECO:0007669"/>
    <property type="project" value="InterPro"/>
</dbReference>
<dbReference type="InterPro" id="IPR021190">
    <property type="entry name" value="Pept_M10A"/>
</dbReference>
<feature type="binding site" evidence="11">
    <location>
        <position position="246"/>
    </location>
    <ligand>
        <name>Zn(2+)</name>
        <dbReference type="ChEBI" id="CHEBI:29105"/>
        <label>2</label>
        <note>catalytic</note>
    </ligand>
</feature>
<comment type="caution">
    <text evidence="18">The sequence shown here is derived from an EMBL/GenBank/DDBJ whole genome shotgun (WGS) entry which is preliminary data.</text>
</comment>
<dbReference type="InterPro" id="IPR033739">
    <property type="entry name" value="M10A_MMP"/>
</dbReference>
<feature type="binding site" evidence="12">
    <location>
        <position position="254"/>
    </location>
    <ligand>
        <name>Zn(2+)</name>
        <dbReference type="ChEBI" id="CHEBI:29105"/>
        <label>2</label>
        <note>catalytic</note>
    </ligand>
</feature>
<feature type="region of interest" description="Disordered" evidence="15">
    <location>
        <begin position="522"/>
        <end position="542"/>
    </location>
</feature>
<name>A0A9Q1J3D9_SYNKA</name>
<dbReference type="SMART" id="SM00120">
    <property type="entry name" value="HX"/>
    <property type="match status" value="4"/>
</dbReference>
<feature type="binding site" description="in inhibited form" evidence="12">
    <location>
        <position position="89"/>
    </location>
    <ligand>
        <name>Zn(2+)</name>
        <dbReference type="ChEBI" id="CHEBI:29105"/>
        <label>2</label>
        <note>catalytic</note>
    </ligand>
</feature>
<feature type="binding site" evidence="12">
    <location>
        <position position="217"/>
    </location>
    <ligand>
        <name>Ca(2+)</name>
        <dbReference type="ChEBI" id="CHEBI:29108"/>
        <label>3</label>
    </ligand>
</feature>
<evidence type="ECO:0000256" key="6">
    <source>
        <dbReference type="ARBA" id="ARBA00022833"/>
    </source>
</evidence>
<evidence type="ECO:0000313" key="19">
    <source>
        <dbReference type="Proteomes" id="UP001152622"/>
    </source>
</evidence>
<keyword evidence="2" id="KW-0645">Protease</keyword>
<keyword evidence="7 12" id="KW-0106">Calcium</keyword>
<dbReference type="PROSITE" id="PS51642">
    <property type="entry name" value="HEMOPEXIN_2"/>
    <property type="match status" value="4"/>
</dbReference>
<feature type="binding site" evidence="12">
    <location>
        <position position="214"/>
    </location>
    <ligand>
        <name>Ca(2+)</name>
        <dbReference type="ChEBI" id="CHEBI:29108"/>
        <label>3</label>
    </ligand>
</feature>
<dbReference type="InterPro" id="IPR018487">
    <property type="entry name" value="Hemopexin-like_repeat"/>
</dbReference>
<dbReference type="SUPFAM" id="SSF47090">
    <property type="entry name" value="PGBD-like"/>
    <property type="match status" value="1"/>
</dbReference>
<evidence type="ECO:0000256" key="13">
    <source>
        <dbReference type="PIRSR" id="PIRSR621190-4"/>
    </source>
</evidence>
<feature type="binding site" evidence="12">
    <location>
        <position position="325"/>
    </location>
    <ligand>
        <name>Ca(2+)</name>
        <dbReference type="ChEBI" id="CHEBI:29108"/>
        <label>4</label>
    </ligand>
</feature>
<feature type="compositionally biased region" description="Pro residues" evidence="15">
    <location>
        <begin position="295"/>
        <end position="309"/>
    </location>
</feature>
<feature type="modified residue" description="Phosphotyrosine; by PKDCC" evidence="13">
    <location>
        <position position="405"/>
    </location>
</feature>
<gene>
    <name evidence="18" type="ORF">SKAU_G00131540</name>
</gene>
<dbReference type="GO" id="GO:0030574">
    <property type="term" value="P:collagen catabolic process"/>
    <property type="evidence" value="ECO:0007669"/>
    <property type="project" value="TreeGrafter"/>
</dbReference>
<dbReference type="GO" id="GO:0006508">
    <property type="term" value="P:proteolysis"/>
    <property type="evidence" value="ECO:0007669"/>
    <property type="project" value="UniProtKB-KW"/>
</dbReference>
<dbReference type="PRINTS" id="PR00138">
    <property type="entry name" value="MATRIXIN"/>
</dbReference>
<evidence type="ECO:0000256" key="10">
    <source>
        <dbReference type="PIRSR" id="PIRSR001191-1"/>
    </source>
</evidence>
<comment type="cofactor">
    <cofactor evidence="12">
        <name>Ca(2+)</name>
        <dbReference type="ChEBI" id="CHEBI:29108"/>
    </cofactor>
    <text evidence="12">Can bind about 5 Ca(2+) ions per subunit.</text>
</comment>
<evidence type="ECO:0000259" key="17">
    <source>
        <dbReference type="SMART" id="SM00235"/>
    </source>
</evidence>
<dbReference type="SMART" id="SM00235">
    <property type="entry name" value="ZnMc"/>
    <property type="match status" value="1"/>
</dbReference>
<feature type="binding site" evidence="12">
    <location>
        <position position="475"/>
    </location>
    <ligand>
        <name>Ca(2+)</name>
        <dbReference type="ChEBI" id="CHEBI:29108"/>
        <label>4</label>
    </ligand>
</feature>
<dbReference type="InterPro" id="IPR036365">
    <property type="entry name" value="PGBD-like_sf"/>
</dbReference>
<evidence type="ECO:0000256" key="12">
    <source>
        <dbReference type="PIRSR" id="PIRSR621190-2"/>
    </source>
</evidence>
<feature type="binding site" evidence="12">
    <location>
        <position position="198"/>
    </location>
    <ligand>
        <name>Zn(2+)</name>
        <dbReference type="ChEBI" id="CHEBI:29105"/>
        <label>1</label>
    </ligand>
</feature>
<dbReference type="FunFam" id="2.110.10.10:FF:000018">
    <property type="entry name" value="Matrix metallopeptidase 25b"/>
    <property type="match status" value="1"/>
</dbReference>
<dbReference type="Gene3D" id="2.110.10.10">
    <property type="entry name" value="Hemopexin-like domain"/>
    <property type="match status" value="1"/>
</dbReference>
<keyword evidence="16" id="KW-0732">Signal</keyword>
<keyword evidence="4" id="KW-0677">Repeat</keyword>
<feature type="binding site" evidence="12">
    <location>
        <position position="190"/>
    </location>
    <ligand>
        <name>Ca(2+)</name>
        <dbReference type="ChEBI" id="CHEBI:29108"/>
        <label>3</label>
    </ligand>
</feature>
<feature type="binding site" evidence="12">
    <location>
        <position position="374"/>
    </location>
    <ligand>
        <name>Ca(2+)</name>
        <dbReference type="ChEBI" id="CHEBI:29108"/>
        <label>4</label>
    </ligand>
</feature>
<feature type="binding site" evidence="12">
    <location>
        <position position="215"/>
    </location>
    <ligand>
        <name>Ca(2+)</name>
        <dbReference type="ChEBI" id="CHEBI:29108"/>
        <label>1</label>
    </ligand>
</feature>
<evidence type="ECO:0000256" key="5">
    <source>
        <dbReference type="ARBA" id="ARBA00022801"/>
    </source>
</evidence>
<dbReference type="InterPro" id="IPR036375">
    <property type="entry name" value="Hemopexin-like_dom_sf"/>
</dbReference>
<evidence type="ECO:0000256" key="14">
    <source>
        <dbReference type="PROSITE-ProRule" id="PRU01011"/>
    </source>
</evidence>
<evidence type="ECO:0000256" key="16">
    <source>
        <dbReference type="SAM" id="SignalP"/>
    </source>
</evidence>
<evidence type="ECO:0000256" key="4">
    <source>
        <dbReference type="ARBA" id="ARBA00022737"/>
    </source>
</evidence>
<keyword evidence="5" id="KW-0378">Hydrolase</keyword>
<keyword evidence="6 11" id="KW-0862">Zinc</keyword>
<dbReference type="FunFam" id="3.40.390.10:FF:000070">
    <property type="entry name" value="Matrix metallopeptidase 25b"/>
    <property type="match status" value="1"/>
</dbReference>
<feature type="binding site" evidence="12">
    <location>
        <position position="173"/>
    </location>
    <ligand>
        <name>Ca(2+)</name>
        <dbReference type="ChEBI" id="CHEBI:29108"/>
        <label>2</label>
    </ligand>
</feature>
<dbReference type="InterPro" id="IPR006026">
    <property type="entry name" value="Peptidase_Metallo"/>
</dbReference>
<evidence type="ECO:0000256" key="15">
    <source>
        <dbReference type="SAM" id="MobiDB-lite"/>
    </source>
</evidence>
<dbReference type="CDD" id="cd00094">
    <property type="entry name" value="HX"/>
    <property type="match status" value="1"/>
</dbReference>
<dbReference type="PIRSF" id="PIRSF001191">
    <property type="entry name" value="Peptidase_M10A_matrix"/>
    <property type="match status" value="1"/>
</dbReference>
<dbReference type="GO" id="GO:0030198">
    <property type="term" value="P:extracellular matrix organization"/>
    <property type="evidence" value="ECO:0007669"/>
    <property type="project" value="TreeGrafter"/>
</dbReference>
<feature type="signal peptide" evidence="16">
    <location>
        <begin position="1"/>
        <end position="21"/>
    </location>
</feature>
<dbReference type="Pfam" id="PF00413">
    <property type="entry name" value="Peptidase_M10"/>
    <property type="match status" value="1"/>
</dbReference>
<feature type="chain" id="PRO_5040419987" description="Peptidase metallopeptidase domain-containing protein" evidence="16">
    <location>
        <begin position="22"/>
        <end position="542"/>
    </location>
</feature>
<evidence type="ECO:0000256" key="3">
    <source>
        <dbReference type="ARBA" id="ARBA00022723"/>
    </source>
</evidence>
<dbReference type="PANTHER" id="PTHR10201:SF287">
    <property type="entry name" value="MATRIX METALLOPEPTIDASE 25B-RELATED"/>
    <property type="match status" value="1"/>
</dbReference>
<dbReference type="PANTHER" id="PTHR10201">
    <property type="entry name" value="MATRIX METALLOPROTEINASE"/>
    <property type="match status" value="1"/>
</dbReference>
<accession>A0A9Q1J3D9</accession>
<evidence type="ECO:0000256" key="11">
    <source>
        <dbReference type="PIRSR" id="PIRSR001191-2"/>
    </source>
</evidence>
<dbReference type="OrthoDB" id="406838at2759"/>
<dbReference type="SUPFAM" id="SSF50923">
    <property type="entry name" value="Hemopexin-like domain"/>
    <property type="match status" value="1"/>
</dbReference>
<evidence type="ECO:0000256" key="1">
    <source>
        <dbReference type="ARBA" id="ARBA00010370"/>
    </source>
</evidence>
<sequence length="542" mass="60946">MVYHMLCLTGTVMVFMSVGLSIPVPDQYSRGVDWLSRYGYLPPPDTHTGKLQTREGIEKGLRQMQRFAGLKETGKLDKDTLALMATPRCSLPDIVGPEDMLKKRRRKRYALSGLHWDKMDITWSIHSFPSTGTHTESPEFVSTILAHALKVWSDVTPLHFHHLPANNKGQGGDIRVSFSQSFHDDGYPFDGIGGTLAHAFFPGKGDIAGDTHFDDDEIWSYGGNSGSTDLFTVAVHEFGHALGLSHSSSDPSIMRPYYQGPVGGIQAYKLAMDDRMAIQTLYGVKEAVPTHHQTPGPPRLPSPEPPSPTRNPDRSLPNRCKGSYDAVANIRGEIFFFKGPYFWRILQSGSLFSLSPALIWKFWNGLPPGTKKIDALYERKYDSRIIFFIGNQYWVFENTRSLPGYPRPLSDWGMRSRDGYEIQIVEAAFVWAHNGKTYLFSGREFWRFDEGRRGKLEGDYPKDATLWGGVPPDPDDIISWKNGDAYFFKGNSYWVLNKGGMDQETGTSKSIAVDWMRCAPSPHTTYPPAKPRDKPSFNTKPS</sequence>
<dbReference type="Pfam" id="PF01471">
    <property type="entry name" value="PG_binding_1"/>
    <property type="match status" value="1"/>
</dbReference>
<feature type="repeat" description="Hemopexin" evidence="14">
    <location>
        <begin position="472"/>
        <end position="518"/>
    </location>
</feature>
<reference evidence="18" key="1">
    <citation type="journal article" date="2023" name="Science">
        <title>Genome structures resolve the early diversification of teleost fishes.</title>
        <authorList>
            <person name="Parey E."/>
            <person name="Louis A."/>
            <person name="Montfort J."/>
            <person name="Bouchez O."/>
            <person name="Roques C."/>
            <person name="Iampietro C."/>
            <person name="Lluch J."/>
            <person name="Castinel A."/>
            <person name="Donnadieu C."/>
            <person name="Desvignes T."/>
            <person name="Floi Bucao C."/>
            <person name="Jouanno E."/>
            <person name="Wen M."/>
            <person name="Mejri S."/>
            <person name="Dirks R."/>
            <person name="Jansen H."/>
            <person name="Henkel C."/>
            <person name="Chen W.J."/>
            <person name="Zahm M."/>
            <person name="Cabau C."/>
            <person name="Klopp C."/>
            <person name="Thompson A.W."/>
            <person name="Robinson-Rechavi M."/>
            <person name="Braasch I."/>
            <person name="Lecointre G."/>
            <person name="Bobe J."/>
            <person name="Postlethwait J.H."/>
            <person name="Berthelot C."/>
            <person name="Roest Crollius H."/>
            <person name="Guiguen Y."/>
        </authorList>
    </citation>
    <scope>NUCLEOTIDE SEQUENCE</scope>
    <source>
        <strain evidence="18">WJC10195</strain>
    </source>
</reference>
<feature type="repeat" description="Hemopexin" evidence="14">
    <location>
        <begin position="370"/>
        <end position="416"/>
    </location>
</feature>
<evidence type="ECO:0000256" key="8">
    <source>
        <dbReference type="ARBA" id="ARBA00023049"/>
    </source>
</evidence>
<feature type="domain" description="Peptidase metallopeptidase" evidence="17">
    <location>
        <begin position="112"/>
        <end position="284"/>
    </location>
</feature>
<proteinExistence type="inferred from homology"/>
<dbReference type="InterPro" id="IPR024079">
    <property type="entry name" value="MetalloPept_cat_dom_sf"/>
</dbReference>
<dbReference type="GO" id="GO:0008270">
    <property type="term" value="F:zinc ion binding"/>
    <property type="evidence" value="ECO:0007669"/>
    <property type="project" value="InterPro"/>
</dbReference>
<dbReference type="CDD" id="cd04278">
    <property type="entry name" value="ZnMc_MMP"/>
    <property type="match status" value="1"/>
</dbReference>
<evidence type="ECO:0000256" key="2">
    <source>
        <dbReference type="ARBA" id="ARBA00022670"/>
    </source>
</evidence>
<dbReference type="InterPro" id="IPR001818">
    <property type="entry name" value="Pept_M10_metallopeptidase"/>
</dbReference>
<feature type="binding site" evidence="12">
    <location>
        <position position="185"/>
    </location>
    <ligand>
        <name>Zn(2+)</name>
        <dbReference type="ChEBI" id="CHEBI:29105"/>
        <label>1</label>
    </ligand>
</feature>
<comment type="cofactor">
    <cofactor evidence="12">
        <name>Zn(2+)</name>
        <dbReference type="ChEBI" id="CHEBI:29105"/>
    </cofactor>
    <text evidence="12">Binds 2 Zn(2+) ions per subunit.</text>
</comment>
<dbReference type="EMBL" id="JAINUF010000004">
    <property type="protein sequence ID" value="KAJ8364323.1"/>
    <property type="molecule type" value="Genomic_DNA"/>
</dbReference>
<evidence type="ECO:0000256" key="7">
    <source>
        <dbReference type="ARBA" id="ARBA00022837"/>
    </source>
</evidence>
<feature type="binding site" evidence="12">
    <location>
        <position position="428"/>
    </location>
    <ligand>
        <name>Ca(2+)</name>
        <dbReference type="ChEBI" id="CHEBI:29108"/>
        <label>5</label>
    </ligand>
</feature>
<feature type="binding site" evidence="12">
    <location>
        <position position="217"/>
    </location>
    <ligand>
        <name>Ca(2+)</name>
        <dbReference type="ChEBI" id="CHEBI:29108"/>
        <label>1</label>
    </ligand>
</feature>
<feature type="binding site" evidence="12">
    <location>
        <position position="183"/>
    </location>
    <ligand>
        <name>Zn(2+)</name>
        <dbReference type="ChEBI" id="CHEBI:29105"/>
        <label>1</label>
    </ligand>
</feature>
<organism evidence="18 19">
    <name type="scientific">Synaphobranchus kaupii</name>
    <name type="common">Kaup's arrowtooth eel</name>
    <dbReference type="NCBI Taxonomy" id="118154"/>
    <lineage>
        <taxon>Eukaryota</taxon>
        <taxon>Metazoa</taxon>
        <taxon>Chordata</taxon>
        <taxon>Craniata</taxon>
        <taxon>Vertebrata</taxon>
        <taxon>Euteleostomi</taxon>
        <taxon>Actinopterygii</taxon>
        <taxon>Neopterygii</taxon>
        <taxon>Teleostei</taxon>
        <taxon>Anguilliformes</taxon>
        <taxon>Synaphobranchidae</taxon>
        <taxon>Synaphobranchus</taxon>
    </lineage>
</organism>
<dbReference type="Pfam" id="PF00045">
    <property type="entry name" value="Hemopexin"/>
    <property type="match status" value="4"/>
</dbReference>
<protein>
    <recommendedName>
        <fullName evidence="17">Peptidase metallopeptidase domain-containing protein</fullName>
    </recommendedName>
</protein>
<feature type="binding site" evidence="12">
    <location>
        <position position="210"/>
    </location>
    <ligand>
        <name>Ca(2+)</name>
        <dbReference type="ChEBI" id="CHEBI:29108"/>
        <label>2</label>
    </ligand>
</feature>
<dbReference type="Gene3D" id="3.40.390.10">
    <property type="entry name" value="Collagenase (Catalytic Domain)"/>
    <property type="match status" value="1"/>
</dbReference>
<feature type="binding site" evidence="12">
    <location>
        <position position="191"/>
    </location>
    <ligand>
        <name>Ca(2+)</name>
        <dbReference type="ChEBI" id="CHEBI:29108"/>
        <label>3</label>
    </ligand>
</feature>
<feature type="active site" evidence="10">
    <location>
        <position position="237"/>
    </location>
</feature>
<evidence type="ECO:0000256" key="9">
    <source>
        <dbReference type="ARBA" id="ARBA00023145"/>
    </source>
</evidence>
<dbReference type="GO" id="GO:0004222">
    <property type="term" value="F:metalloendopeptidase activity"/>
    <property type="evidence" value="ECO:0007669"/>
    <property type="project" value="InterPro"/>
</dbReference>
<dbReference type="InterPro" id="IPR000585">
    <property type="entry name" value="Hemopexin-like_dom"/>
</dbReference>
<feature type="repeat" description="Hemopexin" evidence="14">
    <location>
        <begin position="317"/>
        <end position="366"/>
    </location>
</feature>
<feature type="region of interest" description="Disordered" evidence="15">
    <location>
        <begin position="288"/>
        <end position="318"/>
    </location>
</feature>
<feature type="binding site" evidence="12">
    <location>
        <position position="212"/>
    </location>
    <ligand>
        <name>Zn(2+)</name>
        <dbReference type="ChEBI" id="CHEBI:29105"/>
        <label>1</label>
    </ligand>
</feature>
<dbReference type="AlphaFoldDB" id="A0A9Q1J3D9"/>
<dbReference type="Proteomes" id="UP001152622">
    <property type="component" value="Chromosome 4"/>
</dbReference>
<feature type="repeat" description="Hemopexin" evidence="14">
    <location>
        <begin position="422"/>
        <end position="471"/>
    </location>
</feature>
<comment type="similarity">
    <text evidence="1">Belongs to the peptidase M10A family.</text>
</comment>
<feature type="binding site" evidence="11">
    <location>
        <position position="236"/>
    </location>
    <ligand>
        <name>Zn(2+)</name>
        <dbReference type="ChEBI" id="CHEBI:29105"/>
        <label>2</label>
        <note>catalytic</note>
    </ligand>
</feature>
<dbReference type="SUPFAM" id="SSF55486">
    <property type="entry name" value="Metalloproteases ('zincins'), catalytic domain"/>
    <property type="match status" value="1"/>
</dbReference>
<keyword evidence="9" id="KW-0865">Zymogen</keyword>
<dbReference type="InterPro" id="IPR002477">
    <property type="entry name" value="Peptidoglycan-bd-like"/>
</dbReference>
<dbReference type="GO" id="GO:0005615">
    <property type="term" value="C:extracellular space"/>
    <property type="evidence" value="ECO:0007669"/>
    <property type="project" value="TreeGrafter"/>
</dbReference>
<evidence type="ECO:0000313" key="18">
    <source>
        <dbReference type="EMBL" id="KAJ8364323.1"/>
    </source>
</evidence>
<keyword evidence="3 11" id="KW-0479">Metal-binding</keyword>
<keyword evidence="8" id="KW-0482">Metalloprotease</keyword>